<dbReference type="PROSITE" id="PS50174">
    <property type="entry name" value="G_PATCH"/>
    <property type="match status" value="1"/>
</dbReference>
<name>A0A1R1PBX8_ZANCU</name>
<dbReference type="GO" id="GO:0003676">
    <property type="term" value="F:nucleic acid binding"/>
    <property type="evidence" value="ECO:0007669"/>
    <property type="project" value="InterPro"/>
</dbReference>
<feature type="region of interest" description="Disordered" evidence="1">
    <location>
        <begin position="1"/>
        <end position="47"/>
    </location>
</feature>
<feature type="region of interest" description="Disordered" evidence="1">
    <location>
        <begin position="64"/>
        <end position="139"/>
    </location>
</feature>
<dbReference type="Proteomes" id="UP000188320">
    <property type="component" value="Unassembled WGS sequence"/>
</dbReference>
<organism evidence="3 6">
    <name type="scientific">Zancudomyces culisetae</name>
    <name type="common">Gut fungus</name>
    <name type="synonym">Smittium culisetae</name>
    <dbReference type="NCBI Taxonomy" id="1213189"/>
    <lineage>
        <taxon>Eukaryota</taxon>
        <taxon>Fungi</taxon>
        <taxon>Fungi incertae sedis</taxon>
        <taxon>Zoopagomycota</taxon>
        <taxon>Kickxellomycotina</taxon>
        <taxon>Harpellomycetes</taxon>
        <taxon>Harpellales</taxon>
        <taxon>Legeriomycetaceae</taxon>
        <taxon>Zancudomyces</taxon>
    </lineage>
</organism>
<dbReference type="EMBL" id="LSSK01001918">
    <property type="protein sequence ID" value="OMH78477.1"/>
    <property type="molecule type" value="Genomic_DNA"/>
</dbReference>
<evidence type="ECO:0000256" key="1">
    <source>
        <dbReference type="SAM" id="MobiDB-lite"/>
    </source>
</evidence>
<reference evidence="3" key="1">
    <citation type="submission" date="2017-01" db="EMBL/GenBank/DDBJ databases">
        <authorList>
            <person name="Mah S.A."/>
            <person name="Swanson W.J."/>
            <person name="Moy G.W."/>
            <person name="Vacquier V.D."/>
        </authorList>
    </citation>
    <scope>NUCLEOTIDE SEQUENCE [LARGE SCALE GENOMIC DNA]</scope>
    <source>
        <strain evidence="3">COL-18-3</strain>
    </source>
</reference>
<feature type="compositionally biased region" description="Basic and acidic residues" evidence="1">
    <location>
        <begin position="94"/>
        <end position="111"/>
    </location>
</feature>
<dbReference type="AlphaFoldDB" id="A0A1R1PBX8"/>
<dbReference type="InterPro" id="IPR050656">
    <property type="entry name" value="PINX1"/>
</dbReference>
<evidence type="ECO:0000313" key="3">
    <source>
        <dbReference type="EMBL" id="OMH78477.1"/>
    </source>
</evidence>
<sequence length="153" mass="17282">MSFGEKHLKKLGWKEGQGLGITNGGIKKPISVSKKKKKEAGLGAEKHEWQSQWWENVYNTASQNVQIVKDPNTKVGSASNSGGEEKCPKKKSSKKLEKSLKKEKKEKEKKERKGKKERKEKSDKTTYTQDSKPETDALYHGLFVKSEAVLANY</sequence>
<dbReference type="OrthoDB" id="29523at2759"/>
<evidence type="ECO:0000259" key="2">
    <source>
        <dbReference type="PROSITE" id="PS50174"/>
    </source>
</evidence>
<reference evidence="6" key="2">
    <citation type="submission" date="2017-01" db="EMBL/GenBank/DDBJ databases">
        <authorList>
            <person name="Wang Y."/>
            <person name="White M."/>
            <person name="Kvist S."/>
            <person name="Moncalvo J.-M."/>
        </authorList>
    </citation>
    <scope>NUCLEOTIDE SEQUENCE [LARGE SCALE GENOMIC DNA]</scope>
    <source>
        <strain evidence="6">COL-18-3</strain>
    </source>
</reference>
<dbReference type="Pfam" id="PF01585">
    <property type="entry name" value="G-patch"/>
    <property type="match status" value="1"/>
</dbReference>
<feature type="domain" description="G-patch" evidence="2">
    <location>
        <begin position="1"/>
        <end position="47"/>
    </location>
</feature>
<evidence type="ECO:0000313" key="6">
    <source>
        <dbReference type="Proteomes" id="UP000188320"/>
    </source>
</evidence>
<dbReference type="EMBL" id="LSSK01000134">
    <property type="protein sequence ID" value="OMH84880.1"/>
    <property type="molecule type" value="Genomic_DNA"/>
</dbReference>
<proteinExistence type="predicted"/>
<comment type="caution">
    <text evidence="3">The sequence shown here is derived from an EMBL/GenBank/DDBJ whole genome shotgun (WGS) entry which is preliminary data.</text>
</comment>
<evidence type="ECO:0000313" key="4">
    <source>
        <dbReference type="EMBL" id="OMH81108.1"/>
    </source>
</evidence>
<dbReference type="PANTHER" id="PTHR23149">
    <property type="entry name" value="G PATCH DOMAIN CONTAINING PROTEIN"/>
    <property type="match status" value="1"/>
</dbReference>
<dbReference type="InterPro" id="IPR000467">
    <property type="entry name" value="G_patch_dom"/>
</dbReference>
<evidence type="ECO:0000313" key="5">
    <source>
        <dbReference type="EMBL" id="OMH84880.1"/>
    </source>
</evidence>
<dbReference type="EMBL" id="LSSK01000974">
    <property type="protein sequence ID" value="OMH81108.1"/>
    <property type="molecule type" value="Genomic_DNA"/>
</dbReference>
<dbReference type="SMART" id="SM00443">
    <property type="entry name" value="G_patch"/>
    <property type="match status" value="1"/>
</dbReference>
<accession>A0A1R1PBX8</accession>
<gene>
    <name evidence="5" type="ORF">AX774_g1573</name>
    <name evidence="4" type="ORF">AX774_g5437</name>
    <name evidence="3" type="ORF">AX774_g8133</name>
</gene>
<protein>
    <recommendedName>
        <fullName evidence="2">G-patch domain-containing protein</fullName>
    </recommendedName>
</protein>
<keyword evidence="6" id="KW-1185">Reference proteome</keyword>